<sequence length="530" mass="59296">MKRRFHDCLFLFKLEKILLPMRLRLLLLSCLILLFSGILLIGCDSKSEKGARELTGEMLEGEKLSEKYCSSCHLPVEPELLDKDTWKNQVLPAMAKQLGLEVWQGNKYFQNERSVISHSDWLKIVAYYDSLAPLEVLQIKAPVPPVQDWGGFCLKTPETDTSKLATTTLVAVNKSRHTIYTSSAENPDLIKWDQSLKPSLSNKISSPAVDISFAENNQVITLIGEMKAYDSPSGGIVQMNENGTDEIISSGFIRPISTASADFNQDGITDYVVCGFGHNRGGLYLVRKLPNKTFEKVPVREVAGATKAITGDFNGDGWPDIMALFAHADEGIWLFLNDKKGGFNTQNVLRFPPVYGSSSFQLVDVNRDGKLDIIYTAGDNSDYSRILKPYHGLYIFIDKGDLIKGNPKFEQVYFYPIHGATKVIAKDFDQDGDIDFATIAFFADFQNNASGSFIYFEQNSKTQFPNFIPHAPPISKSGRWICMDAEDIDGDGDIDIVLGNYSKGFLNQENFKPDWNVHLPFIVLVNNQTL</sequence>
<dbReference type="SUPFAM" id="SSF69318">
    <property type="entry name" value="Integrin alpha N-terminal domain"/>
    <property type="match status" value="1"/>
</dbReference>
<reference evidence="2 3" key="1">
    <citation type="submission" date="2016-10" db="EMBL/GenBank/DDBJ databases">
        <authorList>
            <person name="de Groot N.N."/>
        </authorList>
    </citation>
    <scope>NUCLEOTIDE SEQUENCE [LARGE SCALE GENOMIC DNA]</scope>
    <source>
        <strain evidence="2 3">DSM 19938</strain>
    </source>
</reference>
<dbReference type="AlphaFoldDB" id="A0A1H6TF55"/>
<keyword evidence="3" id="KW-1185">Reference proteome</keyword>
<evidence type="ECO:0000313" key="2">
    <source>
        <dbReference type="EMBL" id="SEI78713.1"/>
    </source>
</evidence>
<proteinExistence type="predicted"/>
<accession>A0A1H6TF55</accession>
<dbReference type="InterPro" id="IPR028994">
    <property type="entry name" value="Integrin_alpha_N"/>
</dbReference>
<name>A0A1H6TF55_9BACT</name>
<evidence type="ECO:0000313" key="3">
    <source>
        <dbReference type="Proteomes" id="UP000199532"/>
    </source>
</evidence>
<dbReference type="PANTHER" id="PTHR44103:SF1">
    <property type="entry name" value="PROPROTEIN CONVERTASE P"/>
    <property type="match status" value="1"/>
</dbReference>
<dbReference type="Gene3D" id="2.130.10.130">
    <property type="entry name" value="Integrin alpha, N-terminal"/>
    <property type="match status" value="2"/>
</dbReference>
<dbReference type="EMBL" id="FNXY01000003">
    <property type="protein sequence ID" value="SEI78713.1"/>
    <property type="molecule type" value="Genomic_DNA"/>
</dbReference>
<organism evidence="2 3">
    <name type="scientific">Dyadobacter koreensis</name>
    <dbReference type="NCBI Taxonomy" id="408657"/>
    <lineage>
        <taxon>Bacteria</taxon>
        <taxon>Pseudomonadati</taxon>
        <taxon>Bacteroidota</taxon>
        <taxon>Cytophagia</taxon>
        <taxon>Cytophagales</taxon>
        <taxon>Spirosomataceae</taxon>
        <taxon>Dyadobacter</taxon>
    </lineage>
</organism>
<protein>
    <submittedName>
        <fullName evidence="2">Repeat domain-containing protein</fullName>
    </submittedName>
</protein>
<dbReference type="STRING" id="408657.SAMN04487995_2214"/>
<dbReference type="Proteomes" id="UP000199532">
    <property type="component" value="Unassembled WGS sequence"/>
</dbReference>
<dbReference type="PANTHER" id="PTHR44103">
    <property type="entry name" value="PROPROTEIN CONVERTASE P"/>
    <property type="match status" value="1"/>
</dbReference>
<gene>
    <name evidence="2" type="ORF">SAMN04487995_2214</name>
</gene>
<dbReference type="OrthoDB" id="1391917at2"/>
<evidence type="ECO:0000256" key="1">
    <source>
        <dbReference type="ARBA" id="ARBA00022729"/>
    </source>
</evidence>
<keyword evidence="1" id="KW-0732">Signal</keyword>
<dbReference type="Pfam" id="PF13517">
    <property type="entry name" value="FG-GAP_3"/>
    <property type="match status" value="2"/>
</dbReference>
<dbReference type="InterPro" id="IPR013517">
    <property type="entry name" value="FG-GAP"/>
</dbReference>